<organism evidence="6 7">
    <name type="scientific">Zobellia amurskyensis</name>
    <dbReference type="NCBI Taxonomy" id="248905"/>
    <lineage>
        <taxon>Bacteria</taxon>
        <taxon>Pseudomonadati</taxon>
        <taxon>Bacteroidota</taxon>
        <taxon>Flavobacteriia</taxon>
        <taxon>Flavobacteriales</taxon>
        <taxon>Flavobacteriaceae</taxon>
        <taxon>Zobellia</taxon>
    </lineage>
</organism>
<evidence type="ECO:0000256" key="3">
    <source>
        <dbReference type="ARBA" id="ARBA00022801"/>
    </source>
</evidence>
<name>A0A7X2ZQZ4_9FLAO</name>
<dbReference type="GO" id="GO:0006508">
    <property type="term" value="P:proteolysis"/>
    <property type="evidence" value="ECO:0007669"/>
    <property type="project" value="UniProtKB-KW"/>
</dbReference>
<dbReference type="InterPro" id="IPR001818">
    <property type="entry name" value="Pept_M10_metallopeptidase"/>
</dbReference>
<feature type="domain" description="Peptidase metallopeptidase" evidence="5">
    <location>
        <begin position="70"/>
        <end position="228"/>
    </location>
</feature>
<comment type="caution">
    <text evidence="6">The sequence shown here is derived from an EMBL/GenBank/DDBJ whole genome shotgun (WGS) entry which is preliminary data.</text>
</comment>
<gene>
    <name evidence="6" type="ORF">D9O36_02850</name>
</gene>
<keyword evidence="2" id="KW-0479">Metal-binding</keyword>
<dbReference type="OrthoDB" id="277230at2"/>
<evidence type="ECO:0000313" key="6">
    <source>
        <dbReference type="EMBL" id="MUH34770.1"/>
    </source>
</evidence>
<keyword evidence="7" id="KW-1185">Reference proteome</keyword>
<evidence type="ECO:0000256" key="2">
    <source>
        <dbReference type="ARBA" id="ARBA00022723"/>
    </source>
</evidence>
<dbReference type="InterPro" id="IPR006026">
    <property type="entry name" value="Peptidase_Metallo"/>
</dbReference>
<dbReference type="Pfam" id="PF00413">
    <property type="entry name" value="Peptidase_M10"/>
    <property type="match status" value="1"/>
</dbReference>
<evidence type="ECO:0000313" key="7">
    <source>
        <dbReference type="Proteomes" id="UP000540519"/>
    </source>
</evidence>
<evidence type="ECO:0000256" key="4">
    <source>
        <dbReference type="ARBA" id="ARBA00022833"/>
    </source>
</evidence>
<sequence length="256" mass="29136">MGKKSNSKELFAQKSKEELAKNSESAVHQYGDKFICMTDRKGQATAGSRSPLEILVDASEGFIPLWAQHQVLRWTFDESALYYYMNPERIKTYLRELLGEALLTWGEAVPVRFSENPDNSDFQIHVAASDNCNAHGCVLASAFFPDSGRHQLVIYPKMFEQTKQEQLETMMHELGHVFGLRHFFAKISEQAWPSEIFGEHKPFSIMNYGAKSVMTDEDIRDLKHLYELAWSGELVAINGTPIHLVMPFHTICMATV</sequence>
<dbReference type="InterPro" id="IPR024079">
    <property type="entry name" value="MetalloPept_cat_dom_sf"/>
</dbReference>
<dbReference type="Proteomes" id="UP000540519">
    <property type="component" value="Unassembled WGS sequence"/>
</dbReference>
<dbReference type="AlphaFoldDB" id="A0A7X2ZQZ4"/>
<dbReference type="GO" id="GO:0004222">
    <property type="term" value="F:metalloendopeptidase activity"/>
    <property type="evidence" value="ECO:0007669"/>
    <property type="project" value="InterPro"/>
</dbReference>
<reference evidence="6 7" key="1">
    <citation type="journal article" date="2019" name="Mar. Drugs">
        <title>Comparative Genomics and CAZyme Genome Repertoires of Marine Zobellia amurskyensis KMM 3526(T) and Zobellia laminariae KMM 3676(T).</title>
        <authorList>
            <person name="Chernysheva N."/>
            <person name="Bystritskaya E."/>
            <person name="Stenkova A."/>
            <person name="Golovkin I."/>
            <person name="Nedashkovskaya O."/>
            <person name="Isaeva M."/>
        </authorList>
    </citation>
    <scope>NUCLEOTIDE SEQUENCE [LARGE SCALE GENOMIC DNA]</scope>
    <source>
        <strain evidence="6 7">KMM 3526</strain>
    </source>
</reference>
<accession>A0A7X2ZQZ4</accession>
<dbReference type="SUPFAM" id="SSF55486">
    <property type="entry name" value="Metalloproteases ('zincins'), catalytic domain"/>
    <property type="match status" value="1"/>
</dbReference>
<dbReference type="SMART" id="SM00235">
    <property type="entry name" value="ZnMc"/>
    <property type="match status" value="1"/>
</dbReference>
<dbReference type="Gene3D" id="3.40.390.10">
    <property type="entry name" value="Collagenase (Catalytic Domain)"/>
    <property type="match status" value="1"/>
</dbReference>
<keyword evidence="4" id="KW-0862">Zinc</keyword>
<protein>
    <submittedName>
        <fullName evidence="6">Matrix metalloproteinase-11</fullName>
    </submittedName>
</protein>
<keyword evidence="1" id="KW-0645">Protease</keyword>
<keyword evidence="3" id="KW-0378">Hydrolase</keyword>
<dbReference type="EMBL" id="RCNR01000004">
    <property type="protein sequence ID" value="MUH34770.1"/>
    <property type="molecule type" value="Genomic_DNA"/>
</dbReference>
<evidence type="ECO:0000259" key="5">
    <source>
        <dbReference type="SMART" id="SM00235"/>
    </source>
</evidence>
<dbReference type="GO" id="GO:0031012">
    <property type="term" value="C:extracellular matrix"/>
    <property type="evidence" value="ECO:0007669"/>
    <property type="project" value="InterPro"/>
</dbReference>
<dbReference type="GO" id="GO:0008270">
    <property type="term" value="F:zinc ion binding"/>
    <property type="evidence" value="ECO:0007669"/>
    <property type="project" value="InterPro"/>
</dbReference>
<dbReference type="RefSeq" id="WP_155598762.1">
    <property type="nucleotide sequence ID" value="NZ_RCNR01000004.1"/>
</dbReference>
<proteinExistence type="predicted"/>
<evidence type="ECO:0000256" key="1">
    <source>
        <dbReference type="ARBA" id="ARBA00022670"/>
    </source>
</evidence>